<sequence>MHGQIGNRTIENKQRYIAFIISKEFMIITFWVFYRNFPGTTDKFINLFLHHGLLDMEL</sequence>
<dbReference type="EMBL" id="GBRH01205330">
    <property type="protein sequence ID" value="JAD92565.1"/>
    <property type="molecule type" value="Transcribed_RNA"/>
</dbReference>
<dbReference type="AlphaFoldDB" id="A0A0A9E3U9"/>
<organism evidence="2">
    <name type="scientific">Arundo donax</name>
    <name type="common">Giant reed</name>
    <name type="synonym">Donax arundinaceus</name>
    <dbReference type="NCBI Taxonomy" id="35708"/>
    <lineage>
        <taxon>Eukaryota</taxon>
        <taxon>Viridiplantae</taxon>
        <taxon>Streptophyta</taxon>
        <taxon>Embryophyta</taxon>
        <taxon>Tracheophyta</taxon>
        <taxon>Spermatophyta</taxon>
        <taxon>Magnoliopsida</taxon>
        <taxon>Liliopsida</taxon>
        <taxon>Poales</taxon>
        <taxon>Poaceae</taxon>
        <taxon>PACMAD clade</taxon>
        <taxon>Arundinoideae</taxon>
        <taxon>Arundineae</taxon>
        <taxon>Arundo</taxon>
    </lineage>
</organism>
<feature type="transmembrane region" description="Helical" evidence="1">
    <location>
        <begin position="16"/>
        <end position="34"/>
    </location>
</feature>
<proteinExistence type="predicted"/>
<evidence type="ECO:0000256" key="1">
    <source>
        <dbReference type="SAM" id="Phobius"/>
    </source>
</evidence>
<accession>A0A0A9E3U9</accession>
<name>A0A0A9E3U9_ARUDO</name>
<keyword evidence="1" id="KW-0472">Membrane</keyword>
<reference evidence="2" key="2">
    <citation type="journal article" date="2015" name="Data Brief">
        <title>Shoot transcriptome of the giant reed, Arundo donax.</title>
        <authorList>
            <person name="Barrero R.A."/>
            <person name="Guerrero F.D."/>
            <person name="Moolhuijzen P."/>
            <person name="Goolsby J.A."/>
            <person name="Tidwell J."/>
            <person name="Bellgard S.E."/>
            <person name="Bellgard M.I."/>
        </authorList>
    </citation>
    <scope>NUCLEOTIDE SEQUENCE</scope>
    <source>
        <tissue evidence="2">Shoot tissue taken approximately 20 cm above the soil surface</tissue>
    </source>
</reference>
<keyword evidence="1" id="KW-1133">Transmembrane helix</keyword>
<evidence type="ECO:0000313" key="2">
    <source>
        <dbReference type="EMBL" id="JAD92565.1"/>
    </source>
</evidence>
<protein>
    <submittedName>
        <fullName evidence="2">Uncharacterized protein</fullName>
    </submittedName>
</protein>
<reference evidence="2" key="1">
    <citation type="submission" date="2014-09" db="EMBL/GenBank/DDBJ databases">
        <authorList>
            <person name="Magalhaes I.L.F."/>
            <person name="Oliveira U."/>
            <person name="Santos F.R."/>
            <person name="Vidigal T.H.D.A."/>
            <person name="Brescovit A.D."/>
            <person name="Santos A.J."/>
        </authorList>
    </citation>
    <scope>NUCLEOTIDE SEQUENCE</scope>
    <source>
        <tissue evidence="2">Shoot tissue taken approximately 20 cm above the soil surface</tissue>
    </source>
</reference>
<keyword evidence="1" id="KW-0812">Transmembrane</keyword>